<dbReference type="GO" id="GO:0005324">
    <property type="term" value="F:long-chain fatty acid transmembrane transporter activity"/>
    <property type="evidence" value="ECO:0007669"/>
    <property type="project" value="TreeGrafter"/>
</dbReference>
<dbReference type="PANTHER" id="PTHR43107">
    <property type="entry name" value="LONG-CHAIN FATTY ACID TRANSPORT PROTEIN"/>
    <property type="match status" value="1"/>
</dbReference>
<dbReference type="AlphaFoldDB" id="A0A7I7NGL8"/>
<keyword evidence="8" id="KW-1185">Reference proteome</keyword>
<evidence type="ECO:0000313" key="7">
    <source>
        <dbReference type="EMBL" id="BBX95765.1"/>
    </source>
</evidence>
<sequence length="309" mass="32687">MSGPPGPTDFGVDRFTVPAVLDRRAEQYPDCVMMSIAGADVTFEQMRQRSRAAARMLAELGVGSGDCVALYTATCPEWVYFWLGEARIGALSAAVNAADKGDFLLHNLRVARAKVVVTDAERRPRVEEIAGQLDAATDVLVQDDSLSSTLARGGDGPDNPTGPDELGSLFFTSGTTGPSKAVATTWHYLFTVAATVASAWEFGPGEVVWSAMPLFHLSAAPTVLAPMLVGGTTVLAEAFHPTRCGTTCAPTAPSASPAHGRWFRCCRTCPRIRATRSCRCGSSPRRPSTQRPTATSRSGMAVASSRCTG</sequence>
<keyword evidence="3" id="KW-0547">Nucleotide-binding</keyword>
<dbReference type="SUPFAM" id="SSF56801">
    <property type="entry name" value="Acetyl-CoA synthetase-like"/>
    <property type="match status" value="1"/>
</dbReference>
<organism evidence="7 8">
    <name type="scientific">Mycobacterium lacus</name>
    <dbReference type="NCBI Taxonomy" id="169765"/>
    <lineage>
        <taxon>Bacteria</taxon>
        <taxon>Bacillati</taxon>
        <taxon>Actinomycetota</taxon>
        <taxon>Actinomycetes</taxon>
        <taxon>Mycobacteriales</taxon>
        <taxon>Mycobacteriaceae</taxon>
        <taxon>Mycobacterium</taxon>
    </lineage>
</organism>
<evidence type="ECO:0000256" key="2">
    <source>
        <dbReference type="ARBA" id="ARBA00022598"/>
    </source>
</evidence>
<evidence type="ECO:0000256" key="1">
    <source>
        <dbReference type="ARBA" id="ARBA00006432"/>
    </source>
</evidence>
<dbReference type="KEGG" id="mlj:MLAC_10590"/>
<dbReference type="InterPro" id="IPR000873">
    <property type="entry name" value="AMP-dep_synth/lig_dom"/>
</dbReference>
<comment type="similarity">
    <text evidence="1">Belongs to the ATP-dependent AMP-binding enzyme family.</text>
</comment>
<evidence type="ECO:0000256" key="4">
    <source>
        <dbReference type="ARBA" id="ARBA00022840"/>
    </source>
</evidence>
<reference evidence="7 8" key="1">
    <citation type="journal article" date="2019" name="Emerg. Microbes Infect.">
        <title>Comprehensive subspecies identification of 175 nontuberculous mycobacteria species based on 7547 genomic profiles.</title>
        <authorList>
            <person name="Matsumoto Y."/>
            <person name="Kinjo T."/>
            <person name="Motooka D."/>
            <person name="Nabeya D."/>
            <person name="Jung N."/>
            <person name="Uechi K."/>
            <person name="Horii T."/>
            <person name="Iida T."/>
            <person name="Fujita J."/>
            <person name="Nakamura S."/>
        </authorList>
    </citation>
    <scope>NUCLEOTIDE SEQUENCE [LARGE SCALE GENOMIC DNA]</scope>
    <source>
        <strain evidence="7 8">JCM 15657</strain>
    </source>
</reference>
<feature type="region of interest" description="Disordered" evidence="5">
    <location>
        <begin position="280"/>
        <end position="309"/>
    </location>
</feature>
<dbReference type="InterPro" id="IPR042099">
    <property type="entry name" value="ANL_N_sf"/>
</dbReference>
<dbReference type="GO" id="GO:0004467">
    <property type="term" value="F:long-chain fatty acid-CoA ligase activity"/>
    <property type="evidence" value="ECO:0007669"/>
    <property type="project" value="TreeGrafter"/>
</dbReference>
<keyword evidence="2" id="KW-0436">Ligase</keyword>
<name>A0A7I7NGL8_9MYCO</name>
<feature type="compositionally biased region" description="Polar residues" evidence="5">
    <location>
        <begin position="289"/>
        <end position="298"/>
    </location>
</feature>
<protein>
    <recommendedName>
        <fullName evidence="6">AMP-dependent synthetase/ligase domain-containing protein</fullName>
    </recommendedName>
</protein>
<dbReference type="GO" id="GO:0005886">
    <property type="term" value="C:plasma membrane"/>
    <property type="evidence" value="ECO:0007669"/>
    <property type="project" value="TreeGrafter"/>
</dbReference>
<dbReference type="Proteomes" id="UP000466396">
    <property type="component" value="Chromosome"/>
</dbReference>
<dbReference type="PROSITE" id="PS00455">
    <property type="entry name" value="AMP_BINDING"/>
    <property type="match status" value="1"/>
</dbReference>
<evidence type="ECO:0000313" key="8">
    <source>
        <dbReference type="Proteomes" id="UP000466396"/>
    </source>
</evidence>
<keyword evidence="4" id="KW-0067">ATP-binding</keyword>
<dbReference type="Gene3D" id="3.40.50.12780">
    <property type="entry name" value="N-terminal domain of ligase-like"/>
    <property type="match status" value="1"/>
</dbReference>
<feature type="domain" description="AMP-dependent synthetase/ligase" evidence="6">
    <location>
        <begin position="21"/>
        <end position="243"/>
    </location>
</feature>
<dbReference type="PANTHER" id="PTHR43107:SF15">
    <property type="entry name" value="FATTY ACID TRANSPORT PROTEIN 3, ISOFORM A"/>
    <property type="match status" value="1"/>
</dbReference>
<dbReference type="InterPro" id="IPR020845">
    <property type="entry name" value="AMP-binding_CS"/>
</dbReference>
<evidence type="ECO:0000256" key="3">
    <source>
        <dbReference type="ARBA" id="ARBA00022741"/>
    </source>
</evidence>
<dbReference type="Pfam" id="PF00501">
    <property type="entry name" value="AMP-binding"/>
    <property type="match status" value="1"/>
</dbReference>
<proteinExistence type="inferred from homology"/>
<dbReference type="EMBL" id="AP022581">
    <property type="protein sequence ID" value="BBX95765.1"/>
    <property type="molecule type" value="Genomic_DNA"/>
</dbReference>
<dbReference type="GO" id="GO:0005524">
    <property type="term" value="F:ATP binding"/>
    <property type="evidence" value="ECO:0007669"/>
    <property type="project" value="UniProtKB-KW"/>
</dbReference>
<dbReference type="GO" id="GO:0044539">
    <property type="term" value="P:long-chain fatty acid import into cell"/>
    <property type="evidence" value="ECO:0007669"/>
    <property type="project" value="TreeGrafter"/>
</dbReference>
<evidence type="ECO:0000256" key="5">
    <source>
        <dbReference type="SAM" id="MobiDB-lite"/>
    </source>
</evidence>
<evidence type="ECO:0000259" key="6">
    <source>
        <dbReference type="Pfam" id="PF00501"/>
    </source>
</evidence>
<gene>
    <name evidence="7" type="ORF">MLAC_10590</name>
</gene>
<accession>A0A7I7NGL8</accession>